<reference evidence="1 2" key="1">
    <citation type="submission" date="2018-10" db="EMBL/GenBank/DDBJ databases">
        <authorList>
            <person name="Jung H.S."/>
            <person name="Jeon C.O."/>
        </authorList>
    </citation>
    <scope>NUCLEOTIDE SEQUENCE [LARGE SCALE GENOMIC DNA]</scope>
    <source>
        <strain evidence="1 2">MA-7-27</strain>
    </source>
</reference>
<dbReference type="EMBL" id="RCNT01000005">
    <property type="protein sequence ID" value="RMA41941.1"/>
    <property type="molecule type" value="Genomic_DNA"/>
</dbReference>
<comment type="caution">
    <text evidence="1">The sequence shown here is derived from an EMBL/GenBank/DDBJ whole genome shotgun (WGS) entry which is preliminary data.</text>
</comment>
<dbReference type="InterPro" id="IPR039556">
    <property type="entry name" value="ICL/PEPM"/>
</dbReference>
<dbReference type="InterPro" id="IPR040442">
    <property type="entry name" value="Pyrv_kinase-like_dom_sf"/>
</dbReference>
<name>A0A3L9XZ89_9RHOB</name>
<accession>A0A3L9XZ89</accession>
<gene>
    <name evidence="1" type="ORF">D9R08_10690</name>
</gene>
<keyword evidence="2" id="KW-1185">Reference proteome</keyword>
<dbReference type="Gene3D" id="3.20.20.60">
    <property type="entry name" value="Phosphoenolpyruvate-binding domains"/>
    <property type="match status" value="1"/>
</dbReference>
<dbReference type="Proteomes" id="UP000281343">
    <property type="component" value="Unassembled WGS sequence"/>
</dbReference>
<dbReference type="AlphaFoldDB" id="A0A3L9XZ89"/>
<dbReference type="OrthoDB" id="9785398at2"/>
<proteinExistence type="predicted"/>
<dbReference type="SUPFAM" id="SSF51621">
    <property type="entry name" value="Phosphoenolpyruvate/pyruvate domain"/>
    <property type="match status" value="1"/>
</dbReference>
<dbReference type="CDD" id="cd00377">
    <property type="entry name" value="ICL_PEPM"/>
    <property type="match status" value="1"/>
</dbReference>
<dbReference type="PANTHER" id="PTHR42905:SF16">
    <property type="entry name" value="CARBOXYPHOSPHONOENOLPYRUVATE PHOSPHONOMUTASE-LIKE PROTEIN (AFU_ORTHOLOGUE AFUA_5G07230)"/>
    <property type="match status" value="1"/>
</dbReference>
<evidence type="ECO:0000313" key="1">
    <source>
        <dbReference type="EMBL" id="RMA41941.1"/>
    </source>
</evidence>
<protein>
    <submittedName>
        <fullName evidence="1">Isocitrate lyase/phosphoenolpyruvate mutase family protein</fullName>
    </submittedName>
</protein>
<sequence>MSRHDPGRDFRALHQPGNPFILANAWDAGSARMLAGLGAQAIGTSSAAHAFTLGRPDGGTLTRDEALAHAVDLVAATPLPVSGDFENGFGDGPEDCAETVRLSIEAGLAGISIEDTAFPSGKPYAFPDAVDRIRAASAAARASARDFVLCARADGVMTGQYDMEEALRRCLAYAEAGADCVYTPMPPDLSDIARLCAASPVPVNALAAGRFAGVPRADYAAAGVARISLGSALARATHRVIHDAAMAMFNHGDFTPLTRGISSDTVDALLRGED</sequence>
<dbReference type="PANTHER" id="PTHR42905">
    <property type="entry name" value="PHOSPHOENOLPYRUVATE CARBOXYLASE"/>
    <property type="match status" value="1"/>
</dbReference>
<keyword evidence="1" id="KW-0456">Lyase</keyword>
<evidence type="ECO:0000313" key="2">
    <source>
        <dbReference type="Proteomes" id="UP000281343"/>
    </source>
</evidence>
<keyword evidence="1" id="KW-0670">Pyruvate</keyword>
<organism evidence="1 2">
    <name type="scientific">Rhodophyticola porphyridii</name>
    <dbReference type="NCBI Taxonomy" id="1852017"/>
    <lineage>
        <taxon>Bacteria</taxon>
        <taxon>Pseudomonadati</taxon>
        <taxon>Pseudomonadota</taxon>
        <taxon>Alphaproteobacteria</taxon>
        <taxon>Rhodobacterales</taxon>
        <taxon>Roseobacteraceae</taxon>
        <taxon>Rhodophyticola</taxon>
    </lineage>
</organism>
<dbReference type="GO" id="GO:0016829">
    <property type="term" value="F:lyase activity"/>
    <property type="evidence" value="ECO:0007669"/>
    <property type="project" value="UniProtKB-KW"/>
</dbReference>
<dbReference type="Pfam" id="PF13714">
    <property type="entry name" value="PEP_mutase"/>
    <property type="match status" value="1"/>
</dbReference>
<dbReference type="RefSeq" id="WP_121898047.1">
    <property type="nucleotide sequence ID" value="NZ_RCNT01000005.1"/>
</dbReference>
<dbReference type="InterPro" id="IPR015813">
    <property type="entry name" value="Pyrv/PenolPyrv_kinase-like_dom"/>
</dbReference>